<reference evidence="3" key="1">
    <citation type="journal article" date="2019" name="Int. J. Syst. Evol. Microbiol.">
        <title>The Global Catalogue of Microorganisms (GCM) 10K type strain sequencing project: providing services to taxonomists for standard genome sequencing and annotation.</title>
        <authorList>
            <consortium name="The Broad Institute Genomics Platform"/>
            <consortium name="The Broad Institute Genome Sequencing Center for Infectious Disease"/>
            <person name="Wu L."/>
            <person name="Ma J."/>
        </authorList>
    </citation>
    <scope>NUCLEOTIDE SEQUENCE [LARGE SCALE GENOMIC DNA]</scope>
    <source>
        <strain evidence="3">JCM 16578</strain>
    </source>
</reference>
<keyword evidence="1" id="KW-0472">Membrane</keyword>
<feature type="transmembrane region" description="Helical" evidence="1">
    <location>
        <begin position="42"/>
        <end position="63"/>
    </location>
</feature>
<comment type="caution">
    <text evidence="2">The sequence shown here is derived from an EMBL/GenBank/DDBJ whole genome shotgun (WGS) entry which is preliminary data.</text>
</comment>
<name>A0ABP7KXE9_9ACTN</name>
<keyword evidence="3" id="KW-1185">Reference proteome</keyword>
<protein>
    <recommendedName>
        <fullName evidence="4">Integral membrane protein</fullName>
    </recommendedName>
</protein>
<dbReference type="NCBIfam" id="NF041681">
    <property type="entry name" value="HGxxPAAW"/>
    <property type="match status" value="1"/>
</dbReference>
<organism evidence="2 3">
    <name type="scientific">Streptomyces lannensis</name>
    <dbReference type="NCBI Taxonomy" id="766498"/>
    <lineage>
        <taxon>Bacteria</taxon>
        <taxon>Bacillati</taxon>
        <taxon>Actinomycetota</taxon>
        <taxon>Actinomycetes</taxon>
        <taxon>Kitasatosporales</taxon>
        <taxon>Streptomycetaceae</taxon>
        <taxon>Streptomyces</taxon>
    </lineage>
</organism>
<evidence type="ECO:0000313" key="2">
    <source>
        <dbReference type="EMBL" id="GAA3889520.1"/>
    </source>
</evidence>
<dbReference type="RefSeq" id="WP_345552956.1">
    <property type="nucleotide sequence ID" value="NZ_BAAAZA010000025.1"/>
</dbReference>
<evidence type="ECO:0008006" key="4">
    <source>
        <dbReference type="Google" id="ProtNLM"/>
    </source>
</evidence>
<sequence length="128" mass="13678">MSIHGDDAYDLGHTAAGWTGTAVATLGSGLCALGVITTWKVLVFAGSGVLVLALLITWALHLAGWGKPSGPRPVEQWYWRVRDTSARERHPDCLGCRLAGRRGARRTHPMAAVEPAESDFQVTDSTPA</sequence>
<proteinExistence type="predicted"/>
<gene>
    <name evidence="2" type="ORF">GCM10022207_66260</name>
</gene>
<dbReference type="Proteomes" id="UP001501563">
    <property type="component" value="Unassembled WGS sequence"/>
</dbReference>
<accession>A0ABP7KXE9</accession>
<evidence type="ECO:0000313" key="3">
    <source>
        <dbReference type="Proteomes" id="UP001501563"/>
    </source>
</evidence>
<keyword evidence="1" id="KW-0812">Transmembrane</keyword>
<feature type="transmembrane region" description="Helical" evidence="1">
    <location>
        <begin position="15"/>
        <end position="35"/>
    </location>
</feature>
<evidence type="ECO:0000256" key="1">
    <source>
        <dbReference type="SAM" id="Phobius"/>
    </source>
</evidence>
<keyword evidence="1" id="KW-1133">Transmembrane helix</keyword>
<dbReference type="EMBL" id="BAAAZA010000025">
    <property type="protein sequence ID" value="GAA3889520.1"/>
    <property type="molecule type" value="Genomic_DNA"/>
</dbReference>